<dbReference type="EMBL" id="LAZR01006326">
    <property type="protein sequence ID" value="KKM92993.1"/>
    <property type="molecule type" value="Genomic_DNA"/>
</dbReference>
<organism evidence="1">
    <name type="scientific">marine sediment metagenome</name>
    <dbReference type="NCBI Taxonomy" id="412755"/>
    <lineage>
        <taxon>unclassified sequences</taxon>
        <taxon>metagenomes</taxon>
        <taxon>ecological metagenomes</taxon>
    </lineage>
</organism>
<comment type="caution">
    <text evidence="1">The sequence shown here is derived from an EMBL/GenBank/DDBJ whole genome shotgun (WGS) entry which is preliminary data.</text>
</comment>
<proteinExistence type="predicted"/>
<dbReference type="AlphaFoldDB" id="A0A0F9LHQ2"/>
<reference evidence="1" key="1">
    <citation type="journal article" date="2015" name="Nature">
        <title>Complex archaea that bridge the gap between prokaryotes and eukaryotes.</title>
        <authorList>
            <person name="Spang A."/>
            <person name="Saw J.H."/>
            <person name="Jorgensen S.L."/>
            <person name="Zaremba-Niedzwiedzka K."/>
            <person name="Martijn J."/>
            <person name="Lind A.E."/>
            <person name="van Eijk R."/>
            <person name="Schleper C."/>
            <person name="Guy L."/>
            <person name="Ettema T.J."/>
        </authorList>
    </citation>
    <scope>NUCLEOTIDE SEQUENCE</scope>
</reference>
<gene>
    <name evidence="1" type="ORF">LCGC14_1212930</name>
</gene>
<evidence type="ECO:0000313" key="1">
    <source>
        <dbReference type="EMBL" id="KKM92993.1"/>
    </source>
</evidence>
<accession>A0A0F9LHQ2</accession>
<sequence length="56" mass="6520">MAKESIKHDWRRITDLNELTAVYQCNNCKDVSIINPTFMEVKELGCHPLRCNQPKS</sequence>
<name>A0A0F9LHQ2_9ZZZZ</name>
<protein>
    <submittedName>
        <fullName evidence="1">Uncharacterized protein</fullName>
    </submittedName>
</protein>